<name>A0A6B1S6W7_CLOIN</name>
<dbReference type="PANTHER" id="PTHR39427:SF1">
    <property type="entry name" value="PTS SYSTEM GLUCITOL_SORBITOL-SPECIFIC EIIB COMPONENT"/>
    <property type="match status" value="1"/>
</dbReference>
<reference evidence="3" key="1">
    <citation type="journal article" date="2019" name="Nat. Med.">
        <title>A library of human gut bacterial isolates paired with longitudinal multiomics data enables mechanistic microbiome research.</title>
        <authorList>
            <person name="Poyet M."/>
            <person name="Groussin M."/>
            <person name="Gibbons S.M."/>
            <person name="Avila-Pacheco J."/>
            <person name="Jiang X."/>
            <person name="Kearney S.M."/>
            <person name="Perrotta A.R."/>
            <person name="Berdy B."/>
            <person name="Zhao S."/>
            <person name="Lieberman T.D."/>
            <person name="Swanson P.K."/>
            <person name="Smith M."/>
            <person name="Roesemann S."/>
            <person name="Alexander J.E."/>
            <person name="Rich S.A."/>
            <person name="Livny J."/>
            <person name="Vlamakis H."/>
            <person name="Clish C."/>
            <person name="Bullock K."/>
            <person name="Deik A."/>
            <person name="Scott J."/>
            <person name="Pierce K.A."/>
            <person name="Xavier R.J."/>
            <person name="Alm E.J."/>
        </authorList>
    </citation>
    <scope>NUCLEOTIDE SEQUENCE</scope>
    <source>
        <strain evidence="3">BIOML-A12</strain>
    </source>
</reference>
<evidence type="ECO:0000313" key="6">
    <source>
        <dbReference type="Proteomes" id="UP000604383"/>
    </source>
</evidence>
<dbReference type="GO" id="GO:0005886">
    <property type="term" value="C:plasma membrane"/>
    <property type="evidence" value="ECO:0007669"/>
    <property type="project" value="TreeGrafter"/>
</dbReference>
<evidence type="ECO:0000256" key="1">
    <source>
        <dbReference type="PROSITE-ProRule" id="PRU00425"/>
    </source>
</evidence>
<dbReference type="GO" id="GO:0009401">
    <property type="term" value="P:phosphoenolpyruvate-dependent sugar phosphotransferase system"/>
    <property type="evidence" value="ECO:0007669"/>
    <property type="project" value="InterPro"/>
</dbReference>
<dbReference type="AlphaFoldDB" id="A0A6B1S6W7"/>
<reference evidence="4 5" key="2">
    <citation type="submission" date="2020-02" db="EMBL/GenBank/DDBJ databases">
        <authorList>
            <person name="Kociolek L.K."/>
            <person name="Ozer E.A."/>
        </authorList>
    </citation>
    <scope>NUCLEOTIDE SEQUENCE [LARGE SCALE GENOMIC DNA]</scope>
    <source>
        <strain evidence="4 5">ATCC 14501</strain>
    </source>
</reference>
<dbReference type="Proteomes" id="UP000503330">
    <property type="component" value="Chromosome"/>
</dbReference>
<dbReference type="Pfam" id="PF03612">
    <property type="entry name" value="EIIBC-GUT_N"/>
    <property type="match status" value="1"/>
</dbReference>
<accession>A0A6B1S6W7</accession>
<feature type="modified residue" description="Phosphocysteine; by EIIA" evidence="1">
    <location>
        <position position="72"/>
    </location>
</feature>
<gene>
    <name evidence="4" type="ORF">G4D54_00945</name>
    <name evidence="3" type="ORF">GT664_21980</name>
</gene>
<proteinExistence type="predicted"/>
<dbReference type="PROSITE" id="PS51102">
    <property type="entry name" value="PTS_EIIB_TYPE_5"/>
    <property type="match status" value="1"/>
</dbReference>
<dbReference type="PANTHER" id="PTHR39427">
    <property type="match status" value="1"/>
</dbReference>
<dbReference type="EMBL" id="CP048838">
    <property type="protein sequence ID" value="QJA01076.1"/>
    <property type="molecule type" value="Genomic_DNA"/>
</dbReference>
<evidence type="ECO:0000313" key="4">
    <source>
        <dbReference type="EMBL" id="QJA01076.1"/>
    </source>
</evidence>
<dbReference type="Proteomes" id="UP000604383">
    <property type="component" value="Unassembled WGS sequence"/>
</dbReference>
<protein>
    <submittedName>
        <fullName evidence="3">PTS sorbose transporter subunit IIB</fullName>
    </submittedName>
</protein>
<evidence type="ECO:0000313" key="5">
    <source>
        <dbReference type="Proteomes" id="UP000503330"/>
    </source>
</evidence>
<feature type="domain" description="PTS EIIB type-5" evidence="2">
    <location>
        <begin position="1"/>
        <end position="124"/>
    </location>
</feature>
<sequence length="124" mass="13297">MMNQIIITKGSGGYGGPLVIKPTDKKNKVMYITGGNEPAILKRIVELTGLIPVNGFKTKVPDEEIAVAIVDCGGVVRCGVYPQKGIPTVNTRNTGKAGPFAKFITPEIYVSGVTKDHQIQLLEE</sequence>
<evidence type="ECO:0000313" key="3">
    <source>
        <dbReference type="EMBL" id="MZH58345.1"/>
    </source>
</evidence>
<dbReference type="GO" id="GO:0008982">
    <property type="term" value="F:protein-N(PI)-phosphohistidine-sugar phosphotransferase activity"/>
    <property type="evidence" value="ECO:0007669"/>
    <property type="project" value="InterPro"/>
</dbReference>
<dbReference type="InterPro" id="IPR011618">
    <property type="entry name" value="PTS_EIIBC_GUT_N"/>
</dbReference>
<organism evidence="3 6">
    <name type="scientific">Clostridium innocuum</name>
    <dbReference type="NCBI Taxonomy" id="1522"/>
    <lineage>
        <taxon>Bacteria</taxon>
        <taxon>Bacillati</taxon>
        <taxon>Bacillota</taxon>
        <taxon>Clostridia</taxon>
        <taxon>Eubacteriales</taxon>
        <taxon>Clostridiaceae</taxon>
        <taxon>Clostridium</taxon>
    </lineage>
</organism>
<evidence type="ECO:0000259" key="2">
    <source>
        <dbReference type="PROSITE" id="PS51102"/>
    </source>
</evidence>
<dbReference type="InterPro" id="IPR004702">
    <property type="entry name" value="PTS_sorb_EIIBC"/>
</dbReference>
<dbReference type="EMBL" id="WWTN01000077">
    <property type="protein sequence ID" value="MZH58345.1"/>
    <property type="molecule type" value="Genomic_DNA"/>
</dbReference>